<keyword evidence="4" id="KW-1185">Reference proteome</keyword>
<feature type="region of interest" description="Disordered" evidence="1">
    <location>
        <begin position="27"/>
        <end position="55"/>
    </location>
</feature>
<comment type="caution">
    <text evidence="3">The sequence shown here is derived from an EMBL/GenBank/DDBJ whole genome shotgun (WGS) entry which is preliminary data.</text>
</comment>
<accession>A0AAW1CKS6</accession>
<reference evidence="3 4" key="1">
    <citation type="submission" date="2022-12" db="EMBL/GenBank/DDBJ databases">
        <title>Chromosome-level genome assembly of true bugs.</title>
        <authorList>
            <person name="Ma L."/>
            <person name="Li H."/>
        </authorList>
    </citation>
    <scope>NUCLEOTIDE SEQUENCE [LARGE SCALE GENOMIC DNA]</scope>
    <source>
        <strain evidence="3">Lab_2022b</strain>
    </source>
</reference>
<sequence length="81" mass="9040">MSKKSVSYIKPEEPAFLARLKQQVGYKEGPTVHTKREELPTWSSSDESDSEDQPQVVVLKPGDLTAEEAAKAKQGIIYSEF</sequence>
<organism evidence="3 4">
    <name type="scientific">Rhynocoris fuscipes</name>
    <dbReference type="NCBI Taxonomy" id="488301"/>
    <lineage>
        <taxon>Eukaryota</taxon>
        <taxon>Metazoa</taxon>
        <taxon>Ecdysozoa</taxon>
        <taxon>Arthropoda</taxon>
        <taxon>Hexapoda</taxon>
        <taxon>Insecta</taxon>
        <taxon>Pterygota</taxon>
        <taxon>Neoptera</taxon>
        <taxon>Paraneoptera</taxon>
        <taxon>Hemiptera</taxon>
        <taxon>Heteroptera</taxon>
        <taxon>Panheteroptera</taxon>
        <taxon>Cimicomorpha</taxon>
        <taxon>Reduviidae</taxon>
        <taxon>Harpactorinae</taxon>
        <taxon>Harpactorini</taxon>
        <taxon>Rhynocoris</taxon>
    </lineage>
</organism>
<evidence type="ECO:0000256" key="1">
    <source>
        <dbReference type="SAM" id="MobiDB-lite"/>
    </source>
</evidence>
<dbReference type="Pfam" id="PF15377">
    <property type="entry name" value="DUF4604"/>
    <property type="match status" value="1"/>
</dbReference>
<protein>
    <recommendedName>
        <fullName evidence="2">DUF4604 domain-containing protein</fullName>
    </recommendedName>
</protein>
<feature type="domain" description="DUF4604" evidence="2">
    <location>
        <begin position="4"/>
        <end position="75"/>
    </location>
</feature>
<evidence type="ECO:0000313" key="4">
    <source>
        <dbReference type="Proteomes" id="UP001461498"/>
    </source>
</evidence>
<dbReference type="EMBL" id="JAPXFL010000047">
    <property type="protein sequence ID" value="KAK9496845.1"/>
    <property type="molecule type" value="Genomic_DNA"/>
</dbReference>
<evidence type="ECO:0000313" key="3">
    <source>
        <dbReference type="EMBL" id="KAK9496845.1"/>
    </source>
</evidence>
<dbReference type="PANTHER" id="PTHR31195:SF2">
    <property type="entry name" value="GEO02494P1"/>
    <property type="match status" value="1"/>
</dbReference>
<dbReference type="Proteomes" id="UP001461498">
    <property type="component" value="Unassembled WGS sequence"/>
</dbReference>
<name>A0AAW1CKS6_9HEMI</name>
<evidence type="ECO:0000259" key="2">
    <source>
        <dbReference type="Pfam" id="PF15377"/>
    </source>
</evidence>
<dbReference type="InterPro" id="IPR027911">
    <property type="entry name" value="DUF4604"/>
</dbReference>
<dbReference type="InterPro" id="IPR040219">
    <property type="entry name" value="KIAA1143-like"/>
</dbReference>
<dbReference type="AlphaFoldDB" id="A0AAW1CKS6"/>
<proteinExistence type="predicted"/>
<dbReference type="PANTHER" id="PTHR31195">
    <property type="entry name" value="GEO02494P1"/>
    <property type="match status" value="1"/>
</dbReference>
<gene>
    <name evidence="3" type="ORF">O3M35_012934</name>
</gene>